<gene>
    <name evidence="1" type="ORF">JCM19232_2561</name>
</gene>
<protein>
    <submittedName>
        <fullName evidence="1">Uncharacterized protein</fullName>
    </submittedName>
</protein>
<proteinExistence type="predicted"/>
<comment type="caution">
    <text evidence="1">The sequence shown here is derived from an EMBL/GenBank/DDBJ whole genome shotgun (WGS) entry which is preliminary data.</text>
</comment>
<evidence type="ECO:0000313" key="2">
    <source>
        <dbReference type="Proteomes" id="UP000031670"/>
    </source>
</evidence>
<dbReference type="Pfam" id="PF13642">
    <property type="entry name" value="DUF4144"/>
    <property type="match status" value="1"/>
</dbReference>
<accession>A0A0B8PB17</accession>
<dbReference type="EMBL" id="BBSA01000009">
    <property type="protein sequence ID" value="GAM63581.1"/>
    <property type="molecule type" value="Genomic_DNA"/>
</dbReference>
<name>A0A0B8PB17_9VIBR</name>
<reference evidence="1 2" key="1">
    <citation type="submission" date="2015-01" db="EMBL/GenBank/DDBJ databases">
        <title>Vibrio sp. C5 JCM 19232 whole genome shotgun sequence.</title>
        <authorList>
            <person name="Sawabe T."/>
            <person name="Meirelles P."/>
            <person name="Feng G."/>
            <person name="Sayaka M."/>
            <person name="Hattori M."/>
            <person name="Ohkuma M."/>
        </authorList>
    </citation>
    <scope>NUCLEOTIDE SEQUENCE [LARGE SCALE GENOMIC DNA]</scope>
    <source>
        <strain evidence="1 2">JCM19232</strain>
    </source>
</reference>
<reference evidence="1 2" key="2">
    <citation type="submission" date="2015-01" db="EMBL/GenBank/DDBJ databases">
        <authorList>
            <consortium name="NBRP consortium"/>
            <person name="Sawabe T."/>
            <person name="Meirelles P."/>
            <person name="Feng G."/>
            <person name="Sayaka M."/>
            <person name="Hattori M."/>
            <person name="Ohkuma M."/>
        </authorList>
    </citation>
    <scope>NUCLEOTIDE SEQUENCE [LARGE SCALE GENOMIC DNA]</scope>
    <source>
        <strain evidence="1 2">JCM19232</strain>
    </source>
</reference>
<organism evidence="1 2">
    <name type="scientific">Vibrio ishigakensis</name>
    <dbReference type="NCBI Taxonomy" id="1481914"/>
    <lineage>
        <taxon>Bacteria</taxon>
        <taxon>Pseudomonadati</taxon>
        <taxon>Pseudomonadota</taxon>
        <taxon>Gammaproteobacteria</taxon>
        <taxon>Vibrionales</taxon>
        <taxon>Vibrionaceae</taxon>
        <taxon>Vibrio</taxon>
    </lineage>
</organism>
<dbReference type="AlphaFoldDB" id="A0A0B8PB17"/>
<dbReference type="Proteomes" id="UP000031670">
    <property type="component" value="Unassembled WGS sequence"/>
</dbReference>
<evidence type="ECO:0000313" key="1">
    <source>
        <dbReference type="EMBL" id="GAM63581.1"/>
    </source>
</evidence>
<sequence length="49" mass="5614">MFEAEEKHFSLAAVTQLIQEHEFAKAEMCLTKIQFSSIQQAIESLSQEL</sequence>
<dbReference type="InterPro" id="IPR025284">
    <property type="entry name" value="DUF4144"/>
</dbReference>